<keyword evidence="2" id="KW-1133">Transmembrane helix</keyword>
<dbReference type="EMBL" id="RSCM01000008">
    <property type="protein sequence ID" value="RUS96020.1"/>
    <property type="molecule type" value="Genomic_DNA"/>
</dbReference>
<keyword evidence="2" id="KW-0812">Transmembrane</keyword>
<dbReference type="RefSeq" id="WP_127054616.1">
    <property type="nucleotide sequence ID" value="NZ_RSCM01000008.1"/>
</dbReference>
<organism evidence="4 5">
    <name type="scientific">Trichormus variabilis SAG 1403-4b</name>
    <dbReference type="NCBI Taxonomy" id="447716"/>
    <lineage>
        <taxon>Bacteria</taxon>
        <taxon>Bacillati</taxon>
        <taxon>Cyanobacteriota</taxon>
        <taxon>Cyanophyceae</taxon>
        <taxon>Nostocales</taxon>
        <taxon>Nostocaceae</taxon>
        <taxon>Trichormus</taxon>
    </lineage>
</organism>
<evidence type="ECO:0000256" key="2">
    <source>
        <dbReference type="SAM" id="Phobius"/>
    </source>
</evidence>
<keyword evidence="5" id="KW-1185">Reference proteome</keyword>
<keyword evidence="2" id="KW-0472">Membrane</keyword>
<feature type="compositionally biased region" description="Basic and acidic residues" evidence="1">
    <location>
        <begin position="39"/>
        <end position="56"/>
    </location>
</feature>
<proteinExistence type="predicted"/>
<feature type="region of interest" description="Disordered" evidence="1">
    <location>
        <begin position="37"/>
        <end position="94"/>
    </location>
</feature>
<dbReference type="AlphaFoldDB" id="A0A3S1A8U9"/>
<evidence type="ECO:0000259" key="3">
    <source>
        <dbReference type="Pfam" id="PF08239"/>
    </source>
</evidence>
<sequence length="163" mass="17769">MLSGLLKFILGVVLAIAVLLGSGLTVALYFVNRTSVPPERPKFANDNPKPKPDKPKITPAKTTSTPQPTPKTEATPSPTPTPTESPDSLPPGAYRGIVTWSQGLRLRTEPKQDAERNGSAGFNQKIIVLEESSDKVWQKIRVEGTNQEGWVKAANIKRSEEQQ</sequence>
<accession>A0A3S1A8U9</accession>
<evidence type="ECO:0000313" key="4">
    <source>
        <dbReference type="EMBL" id="RUS96020.1"/>
    </source>
</evidence>
<dbReference type="Gene3D" id="2.30.30.40">
    <property type="entry name" value="SH3 Domains"/>
    <property type="match status" value="1"/>
</dbReference>
<feature type="domain" description="SH3b" evidence="3">
    <location>
        <begin position="103"/>
        <end position="156"/>
    </location>
</feature>
<feature type="compositionally biased region" description="Low complexity" evidence="1">
    <location>
        <begin position="57"/>
        <end position="76"/>
    </location>
</feature>
<feature type="transmembrane region" description="Helical" evidence="2">
    <location>
        <begin position="6"/>
        <end position="31"/>
    </location>
</feature>
<name>A0A3S1A8U9_ANAVA</name>
<protein>
    <recommendedName>
        <fullName evidence="3">SH3b domain-containing protein</fullName>
    </recommendedName>
</protein>
<dbReference type="Proteomes" id="UP000276103">
    <property type="component" value="Unassembled WGS sequence"/>
</dbReference>
<evidence type="ECO:0000313" key="5">
    <source>
        <dbReference type="Proteomes" id="UP000276103"/>
    </source>
</evidence>
<gene>
    <name evidence="4" type="ORF">DSM107003_26820</name>
</gene>
<dbReference type="Pfam" id="PF08239">
    <property type="entry name" value="SH3_3"/>
    <property type="match status" value="1"/>
</dbReference>
<comment type="caution">
    <text evidence="4">The sequence shown here is derived from an EMBL/GenBank/DDBJ whole genome shotgun (WGS) entry which is preliminary data.</text>
</comment>
<reference evidence="4 5" key="1">
    <citation type="journal article" date="2019" name="Genome Biol. Evol.">
        <title>Day and night: Metabolic profiles and evolutionary relationships of six axenic non-marine cyanobacteria.</title>
        <authorList>
            <person name="Will S.E."/>
            <person name="Henke P."/>
            <person name="Boedeker C."/>
            <person name="Huang S."/>
            <person name="Brinkmann H."/>
            <person name="Rohde M."/>
            <person name="Jarek M."/>
            <person name="Friedl T."/>
            <person name="Seufert S."/>
            <person name="Schumacher M."/>
            <person name="Overmann J."/>
            <person name="Neumann-Schaal M."/>
            <person name="Petersen J."/>
        </authorList>
    </citation>
    <scope>NUCLEOTIDE SEQUENCE [LARGE SCALE GENOMIC DNA]</scope>
    <source>
        <strain evidence="4 5">SAG 1403-4b</strain>
    </source>
</reference>
<dbReference type="InterPro" id="IPR003646">
    <property type="entry name" value="SH3-like_bac-type"/>
</dbReference>
<evidence type="ECO:0000256" key="1">
    <source>
        <dbReference type="SAM" id="MobiDB-lite"/>
    </source>
</evidence>
<dbReference type="OrthoDB" id="573524at2"/>